<reference evidence="7 8" key="2">
    <citation type="submission" date="2016-08" db="EMBL/GenBank/DDBJ databases">
        <title>Pervasive Adenine N6-methylation of Active Genes in Fungi.</title>
        <authorList>
            <consortium name="DOE Joint Genome Institute"/>
            <person name="Mondo S.J."/>
            <person name="Dannebaum R.O."/>
            <person name="Kuo R.C."/>
            <person name="Labutti K."/>
            <person name="Haridas S."/>
            <person name="Kuo A."/>
            <person name="Salamov A."/>
            <person name="Ahrendt S.R."/>
            <person name="Lipzen A."/>
            <person name="Sullivan W."/>
            <person name="Andreopoulos W.B."/>
            <person name="Clum A."/>
            <person name="Lindquist E."/>
            <person name="Daum C."/>
            <person name="Ramamoorthy G.K."/>
            <person name="Gryganskyi A."/>
            <person name="Culley D."/>
            <person name="Magnuson J.K."/>
            <person name="James T.Y."/>
            <person name="O'Malley M.A."/>
            <person name="Stajich J.E."/>
            <person name="Spatafora J.W."/>
            <person name="Visel A."/>
            <person name="Grigoriev I.V."/>
        </authorList>
    </citation>
    <scope>NUCLEOTIDE SEQUENCE [LARGE SCALE GENOMIC DNA]</scope>
    <source>
        <strain evidence="7 8">S4</strain>
    </source>
</reference>
<dbReference type="SUPFAM" id="SSF50044">
    <property type="entry name" value="SH3-domain"/>
    <property type="match status" value="1"/>
</dbReference>
<evidence type="ECO:0000313" key="8">
    <source>
        <dbReference type="Proteomes" id="UP000193944"/>
    </source>
</evidence>
<dbReference type="STRING" id="1754192.A0A1Y1XNP7"/>
<feature type="region of interest" description="Disordered" evidence="3">
    <location>
        <begin position="454"/>
        <end position="478"/>
    </location>
</feature>
<evidence type="ECO:0000259" key="6">
    <source>
        <dbReference type="PROSITE" id="PS50002"/>
    </source>
</evidence>
<keyword evidence="4" id="KW-0472">Membrane</keyword>
<dbReference type="Proteomes" id="UP000193944">
    <property type="component" value="Unassembled WGS sequence"/>
</dbReference>
<dbReference type="SMART" id="SM00326">
    <property type="entry name" value="SH3"/>
    <property type="match status" value="1"/>
</dbReference>
<feature type="compositionally biased region" description="Polar residues" evidence="3">
    <location>
        <begin position="407"/>
        <end position="420"/>
    </location>
</feature>
<keyword evidence="8" id="KW-1185">Reference proteome</keyword>
<feature type="transmembrane region" description="Helical" evidence="4">
    <location>
        <begin position="323"/>
        <end position="344"/>
    </location>
</feature>
<evidence type="ECO:0000256" key="4">
    <source>
        <dbReference type="SAM" id="Phobius"/>
    </source>
</evidence>
<evidence type="ECO:0000256" key="1">
    <source>
        <dbReference type="ARBA" id="ARBA00022443"/>
    </source>
</evidence>
<feature type="region of interest" description="Disordered" evidence="3">
    <location>
        <begin position="820"/>
        <end position="842"/>
    </location>
</feature>
<feature type="region of interest" description="Disordered" evidence="3">
    <location>
        <begin position="387"/>
        <end position="424"/>
    </location>
</feature>
<feature type="region of interest" description="Disordered" evidence="3">
    <location>
        <begin position="501"/>
        <end position="529"/>
    </location>
</feature>
<keyword evidence="1 2" id="KW-0728">SH3 domain</keyword>
<evidence type="ECO:0000256" key="5">
    <source>
        <dbReference type="SAM" id="SignalP"/>
    </source>
</evidence>
<feature type="region of interest" description="Disordered" evidence="3">
    <location>
        <begin position="638"/>
        <end position="659"/>
    </location>
</feature>
<dbReference type="Gene3D" id="2.30.30.40">
    <property type="entry name" value="SH3 Domains"/>
    <property type="match status" value="1"/>
</dbReference>
<gene>
    <name evidence="7" type="ORF">BCR32DRAFT_240210</name>
</gene>
<keyword evidence="4" id="KW-0812">Transmembrane</keyword>
<feature type="domain" description="SH3" evidence="6">
    <location>
        <begin position="660"/>
        <end position="721"/>
    </location>
</feature>
<feature type="chain" id="PRO_5013231552" description="SH3 domain-containing protein" evidence="5">
    <location>
        <begin position="25"/>
        <end position="1015"/>
    </location>
</feature>
<name>A0A1Y1XNP7_9FUNG</name>
<reference evidence="7 8" key="1">
    <citation type="submission" date="2016-08" db="EMBL/GenBank/DDBJ databases">
        <title>A Parts List for Fungal Cellulosomes Revealed by Comparative Genomics.</title>
        <authorList>
            <consortium name="DOE Joint Genome Institute"/>
            <person name="Haitjema C.H."/>
            <person name="Gilmore S.P."/>
            <person name="Henske J.K."/>
            <person name="Solomon K.V."/>
            <person name="De Groot R."/>
            <person name="Kuo A."/>
            <person name="Mondo S.J."/>
            <person name="Salamov A.A."/>
            <person name="Labutti K."/>
            <person name="Zhao Z."/>
            <person name="Chiniquy J."/>
            <person name="Barry K."/>
            <person name="Brewer H.M."/>
            <person name="Purvine S.O."/>
            <person name="Wright A.T."/>
            <person name="Boxma B."/>
            <person name="Van Alen T."/>
            <person name="Hackstein J.H."/>
            <person name="Baker S.E."/>
            <person name="Grigoriev I.V."/>
            <person name="O'Malley M.A."/>
        </authorList>
    </citation>
    <scope>NUCLEOTIDE SEQUENCE [LARGE SCALE GENOMIC DNA]</scope>
    <source>
        <strain evidence="7 8">S4</strain>
    </source>
</reference>
<dbReference type="CDD" id="cd00174">
    <property type="entry name" value="SH3"/>
    <property type="match status" value="1"/>
</dbReference>
<dbReference type="OrthoDB" id="5340910at2759"/>
<evidence type="ECO:0000256" key="2">
    <source>
        <dbReference type="PROSITE-ProRule" id="PRU00192"/>
    </source>
</evidence>
<protein>
    <recommendedName>
        <fullName evidence="6">SH3 domain-containing protein</fullName>
    </recommendedName>
</protein>
<feature type="compositionally biased region" description="Low complexity" evidence="3">
    <location>
        <begin position="820"/>
        <end position="836"/>
    </location>
</feature>
<feature type="signal peptide" evidence="5">
    <location>
        <begin position="1"/>
        <end position="24"/>
    </location>
</feature>
<dbReference type="PROSITE" id="PS50002">
    <property type="entry name" value="SH3"/>
    <property type="match status" value="1"/>
</dbReference>
<keyword evidence="5" id="KW-0732">Signal</keyword>
<dbReference type="InterPro" id="IPR036028">
    <property type="entry name" value="SH3-like_dom_sf"/>
</dbReference>
<feature type="compositionally biased region" description="Basic and acidic residues" evidence="3">
    <location>
        <begin position="394"/>
        <end position="406"/>
    </location>
</feature>
<keyword evidence="4" id="KW-1133">Transmembrane helix</keyword>
<dbReference type="AlphaFoldDB" id="A0A1Y1XNP7"/>
<proteinExistence type="predicted"/>
<dbReference type="EMBL" id="MCFG01000009">
    <property type="protein sequence ID" value="ORX87377.1"/>
    <property type="molecule type" value="Genomic_DNA"/>
</dbReference>
<evidence type="ECO:0000313" key="7">
    <source>
        <dbReference type="EMBL" id="ORX87377.1"/>
    </source>
</evidence>
<sequence>MVRKNIKAFFNVVTLSLLFVKVYSQNPNSTKNEGTNDLANNHESTGNYTNEITEFIPDNAQSNSTKTVTNDENNDKKAIATNDTKTLASNDCNNLKKVLEECIYKKDKYNIKDSINSGNCCDGTNIKCDVSGYITEINLENVFDGGIFKFDDYYFQKLTVFNIANNGLVGKNDNYGQFPVKFFVDNNKRKYRNKTLITFNVSKNKFRGRLPLINSDIQDCKIYGNEFCLFHNDVMPFRCLARNKADPCINNSKNCFLTNMDYYEDKYNNETYYPKDQNAITDQLGQVFFRKCKNIFITKEKQDEELHTFLKYDKDQSNINLKILFFSSIFPICSFVITFFITIYGRYKSKFNRKDNITRMSASISHLPNSFGNVSTNNRQSLLTKYDSYNHPAPRSDNDNSMEQKRISTNTSASSGTPSSPIIGEIKNSNYRVIGSHYSLTPSQGIRFKNNMQDIKNGTNSTSDYNNTPTTASTASDQHMINNDTGLSNINTSSPISSIPATLSPNDSQARILSPTLKSGGSTPSKAKESLDLLLSSPAARYYQSNRNEYRRREGLSPSILPTSPKMMSPIQSPKYYSSNVPTSTTLPNVYVKSPIINMNKSPVNQSPILMNNYSNPKKSPSSPTVSAPQYMTPPKISNTTPIMNSTSPLVRQLSPNSGKKPRVRRVVYSFIADLPDELHLTPGQEVIIHKVFDDGYAYGENAATHQLGVFPITSLHPDDQNILPEEIESSPSLNDIQFSQLNMNSKNSNMTSPLMNKPTSPSKFNNIKIQDLTPSLIINNNSNNINTNNNNINIKDNMNIDANYLNKLSNINLYGLNSQGSNSNSNSQNSNSQNSMTDEDDIDSLRRQSKIDYNAFINQQKQKIIRKQARQAKKNKMNSMNGFNYGNENEILQKHNIGQESITSPTLLTQNILNENINNRMFEESHSSLPNPPIHYSQSPIDDIRSVSTSSYMSNYKNMPDTLKPESPTLEMQRMEDRRYKQIKLLKERLNKKDIGPEERRYYLQLLQQLTNNE</sequence>
<organism evidence="7 8">
    <name type="scientific">Anaeromyces robustus</name>
    <dbReference type="NCBI Taxonomy" id="1754192"/>
    <lineage>
        <taxon>Eukaryota</taxon>
        <taxon>Fungi</taxon>
        <taxon>Fungi incertae sedis</taxon>
        <taxon>Chytridiomycota</taxon>
        <taxon>Chytridiomycota incertae sedis</taxon>
        <taxon>Neocallimastigomycetes</taxon>
        <taxon>Neocallimastigales</taxon>
        <taxon>Neocallimastigaceae</taxon>
        <taxon>Anaeromyces</taxon>
    </lineage>
</organism>
<feature type="compositionally biased region" description="Polar residues" evidence="3">
    <location>
        <begin position="506"/>
        <end position="525"/>
    </location>
</feature>
<accession>A0A1Y1XNP7</accession>
<dbReference type="InterPro" id="IPR001452">
    <property type="entry name" value="SH3_domain"/>
</dbReference>
<evidence type="ECO:0000256" key="3">
    <source>
        <dbReference type="SAM" id="MobiDB-lite"/>
    </source>
</evidence>
<comment type="caution">
    <text evidence="7">The sequence shown here is derived from an EMBL/GenBank/DDBJ whole genome shotgun (WGS) entry which is preliminary data.</text>
</comment>
<feature type="compositionally biased region" description="Polar residues" evidence="3">
    <location>
        <begin position="638"/>
        <end position="658"/>
    </location>
</feature>